<evidence type="ECO:0000313" key="1">
    <source>
        <dbReference type="EMBL" id="SUK50324.1"/>
    </source>
</evidence>
<sequence>MYEIFICEDDPKQRENMVTIIKNYIMIEEKAYGNCPRN</sequence>
<organism evidence="1 2">
    <name type="scientific">Staphylococcus aureus</name>
    <dbReference type="NCBI Taxonomy" id="1280"/>
    <lineage>
        <taxon>Bacteria</taxon>
        <taxon>Bacillati</taxon>
        <taxon>Bacillota</taxon>
        <taxon>Bacilli</taxon>
        <taxon>Bacillales</taxon>
        <taxon>Staphylococcaceae</taxon>
        <taxon>Staphylococcus</taxon>
    </lineage>
</organism>
<proteinExistence type="predicted"/>
<name>A0A380DVK1_STAAU</name>
<gene>
    <name evidence="1" type="primary">agrA_2</name>
    <name evidence="1" type="ORF">NCTC5664_01951</name>
</gene>
<protein>
    <submittedName>
        <fullName evidence="1">Accessory gene regulator protein A</fullName>
    </submittedName>
</protein>
<evidence type="ECO:0000313" key="2">
    <source>
        <dbReference type="Proteomes" id="UP000254502"/>
    </source>
</evidence>
<dbReference type="Proteomes" id="UP000254502">
    <property type="component" value="Unassembled WGS sequence"/>
</dbReference>
<dbReference type="AlphaFoldDB" id="A0A380DVK1"/>
<reference evidence="1 2" key="1">
    <citation type="submission" date="2018-06" db="EMBL/GenBank/DDBJ databases">
        <authorList>
            <consortium name="Pathogen Informatics"/>
            <person name="Doyle S."/>
        </authorList>
    </citation>
    <scope>NUCLEOTIDE SEQUENCE [LARGE SCALE GENOMIC DNA]</scope>
    <source>
        <strain evidence="1 2">NCTC5664</strain>
    </source>
</reference>
<dbReference type="EMBL" id="UHAQ01000002">
    <property type="protein sequence ID" value="SUK50324.1"/>
    <property type="molecule type" value="Genomic_DNA"/>
</dbReference>
<accession>A0A380DVK1</accession>